<evidence type="ECO:0000313" key="2">
    <source>
        <dbReference type="EMBL" id="MFC4262146.1"/>
    </source>
</evidence>
<name>A0ABV8QPC8_9BACT</name>
<dbReference type="InterPro" id="IPR017946">
    <property type="entry name" value="PLC-like_Pdiesterase_TIM-brl"/>
</dbReference>
<dbReference type="PROSITE" id="PS51704">
    <property type="entry name" value="GP_PDE"/>
    <property type="match status" value="1"/>
</dbReference>
<dbReference type="SUPFAM" id="SSF51695">
    <property type="entry name" value="PLC-like phosphodiesterases"/>
    <property type="match status" value="1"/>
</dbReference>
<evidence type="ECO:0000259" key="1">
    <source>
        <dbReference type="PROSITE" id="PS51704"/>
    </source>
</evidence>
<proteinExistence type="predicted"/>
<dbReference type="RefSeq" id="WP_379707507.1">
    <property type="nucleotide sequence ID" value="NZ_JBHSCZ010000001.1"/>
</dbReference>
<keyword evidence="3" id="KW-1185">Reference proteome</keyword>
<protein>
    <submittedName>
        <fullName evidence="2">Glycerophosphodiester phosphodiesterase family protein</fullName>
    </submittedName>
</protein>
<comment type="caution">
    <text evidence="2">The sequence shown here is derived from an EMBL/GenBank/DDBJ whole genome shotgun (WGS) entry which is preliminary data.</text>
</comment>
<gene>
    <name evidence="2" type="ORF">ACFOWM_04625</name>
</gene>
<reference evidence="3" key="1">
    <citation type="journal article" date="2019" name="Int. J. Syst. Evol. Microbiol.">
        <title>The Global Catalogue of Microorganisms (GCM) 10K type strain sequencing project: providing services to taxonomists for standard genome sequencing and annotation.</title>
        <authorList>
            <consortium name="The Broad Institute Genomics Platform"/>
            <consortium name="The Broad Institute Genome Sequencing Center for Infectious Disease"/>
            <person name="Wu L."/>
            <person name="Ma J."/>
        </authorList>
    </citation>
    <scope>NUCLEOTIDE SEQUENCE [LARGE SCALE GENOMIC DNA]</scope>
    <source>
        <strain evidence="3">CECT 8289</strain>
    </source>
</reference>
<dbReference type="PROSITE" id="PS51257">
    <property type="entry name" value="PROKAR_LIPOPROTEIN"/>
    <property type="match status" value="1"/>
</dbReference>
<evidence type="ECO:0000313" key="3">
    <source>
        <dbReference type="Proteomes" id="UP001595907"/>
    </source>
</evidence>
<dbReference type="Gene3D" id="3.20.20.190">
    <property type="entry name" value="Phosphatidylinositol (PI) phosphodiesterase"/>
    <property type="match status" value="1"/>
</dbReference>
<dbReference type="PANTHER" id="PTHR46211">
    <property type="entry name" value="GLYCEROPHOSPHORYL DIESTER PHOSPHODIESTERASE"/>
    <property type="match status" value="1"/>
</dbReference>
<accession>A0ABV8QPC8</accession>
<organism evidence="2 3">
    <name type="scientific">Ferruginibacter yonginensis</name>
    <dbReference type="NCBI Taxonomy" id="1310416"/>
    <lineage>
        <taxon>Bacteria</taxon>
        <taxon>Pseudomonadati</taxon>
        <taxon>Bacteroidota</taxon>
        <taxon>Chitinophagia</taxon>
        <taxon>Chitinophagales</taxon>
        <taxon>Chitinophagaceae</taxon>
        <taxon>Ferruginibacter</taxon>
    </lineage>
</organism>
<sequence>MTNKFFILIIICSMLACNATKNIQQQSLKNIDKQGHRGCRGLMPENTISAMFKAIDAGVNTLEMDVVFTKDAVAIVSHEPFFNHEITTLPNGQFVDEAKEKNYNIFKMTFAETQRYDVGLKPHPRFAQQQKLATTKPALASLIDSVEAYTEQKKLPSVYYNIETKTTPATDNIFHPAPAVFVSQLMKVIINKHIETRVIIQSFDRRTLQYLHQHYPTIKTALLIEAFDKNSFRKQIKDLGFTPTIYSPEQALVNENLIAACHKAGIKIIPWTINDKATIQQFIKLGVDGIITDYPNIFNEIKN</sequence>
<dbReference type="EMBL" id="JBHSCZ010000001">
    <property type="protein sequence ID" value="MFC4262146.1"/>
    <property type="molecule type" value="Genomic_DNA"/>
</dbReference>
<dbReference type="Pfam" id="PF03009">
    <property type="entry name" value="GDPD"/>
    <property type="match status" value="1"/>
</dbReference>
<feature type="domain" description="GP-PDE" evidence="1">
    <location>
        <begin position="31"/>
        <end position="302"/>
    </location>
</feature>
<dbReference type="InterPro" id="IPR030395">
    <property type="entry name" value="GP_PDE_dom"/>
</dbReference>
<dbReference type="Proteomes" id="UP001595907">
    <property type="component" value="Unassembled WGS sequence"/>
</dbReference>
<dbReference type="PANTHER" id="PTHR46211:SF14">
    <property type="entry name" value="GLYCEROPHOSPHODIESTER PHOSPHODIESTERASE"/>
    <property type="match status" value="1"/>
</dbReference>